<dbReference type="SUPFAM" id="SSF52096">
    <property type="entry name" value="ClpP/crotonase"/>
    <property type="match status" value="1"/>
</dbReference>
<sequence length="787" mass="86506">MRPSPLWALAVAGPAIAAAVKPTQAEAGTTTTAPRITSTPRNACSIAKLAAESFLSARPSATSAQIPPSVAFDCLNSVRVDKQKDLDLLNYLEPYIMFQSTLELLREPPEGYLLPSVDVIGGIGQIRANLMKDAYKSQVEFTLDLARVFAQTADGHFDYNPALLNVFTFRSLASLVSVSDDGLGVPRIYLYDDFAKSVINDTDVWDIKSIDDVPITEWLETQSFQVSSQDPDAKYNALFRNSVATDFQGTGNYFVLRYAGEAPDSQVIKFTNGTEYMDELVAIVNEALVPFIGSPESIHSVVELPSNTTSSSTSAMSSSPSSSAATPASTQIPGYPLPVIKHASDWISGYFLNGSDYEDTAVLAILSFSPSELDTANGTFEIVEAKRVVDQFLKEAREAGKTKLIIDVQANGGGFVAAGFQLYNQLFPKSTDVWDGNRIRANEALNAIGMTAQEVSPRVLLDFNKAILDETLKPYEDWQALYGPELIAGQNVTNILRYNQSALPFSRSKDEQVFEPQNIVIITDGGCASTCAIFTGLLVREHGVRTIALGGRPREHAMQAVGGVKGVEVLTFVSLRAVIRQTARDAIRADYLDYLEDAFDVLPDIGEPPLLPSLARSGGKFNYRNAYSRDNADGYPEQFVYEAANCRLFYTVEMIINPVAIWTRSADVAWKNAKCVNGSTMSSDMTISNDLIPYNEEVIGLNLDYEGPGSPIYKGDYEPPSPYVQRRTNNKRSLVDNLSPPEDFEYEFNKLKIGTLKQYLEQNSLEYFKYEPNHNIGISHAVQKQLL</sequence>
<dbReference type="AlphaFoldDB" id="A0A166M8L2"/>
<dbReference type="PANTHER" id="PTHR37049">
    <property type="entry name" value="PEPTIDASE S41 FAMILY PROTEIN"/>
    <property type="match status" value="1"/>
</dbReference>
<feature type="signal peptide" evidence="2">
    <location>
        <begin position="1"/>
        <end position="19"/>
    </location>
</feature>
<dbReference type="InterPro" id="IPR052766">
    <property type="entry name" value="S41A_metabolite_peptidase"/>
</dbReference>
<keyword evidence="2" id="KW-0732">Signal</keyword>
<gene>
    <name evidence="5" type="ORF">CT0861_04856</name>
</gene>
<dbReference type="InterPro" id="IPR056186">
    <property type="entry name" value="PDZ_CPAF-rel"/>
</dbReference>
<organism evidence="5 6">
    <name type="scientific">Colletotrichum tofieldiae</name>
    <dbReference type="NCBI Taxonomy" id="708197"/>
    <lineage>
        <taxon>Eukaryota</taxon>
        <taxon>Fungi</taxon>
        <taxon>Dikarya</taxon>
        <taxon>Ascomycota</taxon>
        <taxon>Pezizomycotina</taxon>
        <taxon>Sordariomycetes</taxon>
        <taxon>Hypocreomycetidae</taxon>
        <taxon>Glomerellales</taxon>
        <taxon>Glomerellaceae</taxon>
        <taxon>Colletotrichum</taxon>
        <taxon>Colletotrichum spaethianum species complex</taxon>
    </lineage>
</organism>
<evidence type="ECO:0000313" key="5">
    <source>
        <dbReference type="EMBL" id="KZL64416.1"/>
    </source>
</evidence>
<keyword evidence="6" id="KW-1185">Reference proteome</keyword>
<evidence type="ECO:0000313" key="6">
    <source>
        <dbReference type="Proteomes" id="UP000076552"/>
    </source>
</evidence>
<dbReference type="GO" id="GO:0006508">
    <property type="term" value="P:proteolysis"/>
    <property type="evidence" value="ECO:0007669"/>
    <property type="project" value="InterPro"/>
</dbReference>
<dbReference type="Pfam" id="PF03572">
    <property type="entry name" value="Peptidase_S41"/>
    <property type="match status" value="1"/>
</dbReference>
<feature type="region of interest" description="Disordered" evidence="1">
    <location>
        <begin position="304"/>
        <end position="329"/>
    </location>
</feature>
<dbReference type="Proteomes" id="UP000076552">
    <property type="component" value="Unassembled WGS sequence"/>
</dbReference>
<evidence type="ECO:0000259" key="4">
    <source>
        <dbReference type="Pfam" id="PF23658"/>
    </source>
</evidence>
<feature type="domain" description="Tail specific protease" evidence="3">
    <location>
        <begin position="361"/>
        <end position="542"/>
    </location>
</feature>
<comment type="caution">
    <text evidence="5">The sequence shown here is derived from an EMBL/GenBank/DDBJ whole genome shotgun (WGS) entry which is preliminary data.</text>
</comment>
<dbReference type="GO" id="GO:0008236">
    <property type="term" value="F:serine-type peptidase activity"/>
    <property type="evidence" value="ECO:0007669"/>
    <property type="project" value="InterPro"/>
</dbReference>
<dbReference type="InterPro" id="IPR005151">
    <property type="entry name" value="Tail-specific_protease"/>
</dbReference>
<dbReference type="InterPro" id="IPR029045">
    <property type="entry name" value="ClpP/crotonase-like_dom_sf"/>
</dbReference>
<reference evidence="5 6" key="1">
    <citation type="submission" date="2015-06" db="EMBL/GenBank/DDBJ databases">
        <title>Survival trade-offs in plant roots during colonization by closely related pathogenic and mutualistic fungi.</title>
        <authorList>
            <person name="Hacquard S."/>
            <person name="Kracher B."/>
            <person name="Hiruma K."/>
            <person name="Weinman A."/>
            <person name="Muench P."/>
            <person name="Garrido Oter R."/>
            <person name="Ver Loren van Themaat E."/>
            <person name="Dallerey J.-F."/>
            <person name="Damm U."/>
            <person name="Henrissat B."/>
            <person name="Lespinet O."/>
            <person name="Thon M."/>
            <person name="Kemen E."/>
            <person name="McHardy A.C."/>
            <person name="Schulze-Lefert P."/>
            <person name="O'Connell R.J."/>
        </authorList>
    </citation>
    <scope>NUCLEOTIDE SEQUENCE [LARGE SCALE GENOMIC DNA]</scope>
    <source>
        <strain evidence="5 6">0861</strain>
    </source>
</reference>
<proteinExistence type="predicted"/>
<feature type="compositionally biased region" description="Low complexity" evidence="1">
    <location>
        <begin position="305"/>
        <end position="329"/>
    </location>
</feature>
<evidence type="ECO:0000256" key="2">
    <source>
        <dbReference type="SAM" id="SignalP"/>
    </source>
</evidence>
<protein>
    <submittedName>
        <fullName evidence="5">Peptidase S41 family protein</fullName>
    </submittedName>
</protein>
<dbReference type="PANTHER" id="PTHR37049:SF4">
    <property type="entry name" value="RHODANESE DOMAIN-CONTAINING PROTEIN"/>
    <property type="match status" value="1"/>
</dbReference>
<dbReference type="Gene3D" id="3.90.226.10">
    <property type="entry name" value="2-enoyl-CoA Hydratase, Chain A, domain 1"/>
    <property type="match status" value="1"/>
</dbReference>
<accession>A0A166M8L2</accession>
<dbReference type="Pfam" id="PF23658">
    <property type="entry name" value="PDZ_CPAF_rel"/>
    <property type="match status" value="1"/>
</dbReference>
<dbReference type="STRING" id="708197.A0A166M8L2"/>
<name>A0A166M8L2_9PEZI</name>
<feature type="chain" id="PRO_5007877284" evidence="2">
    <location>
        <begin position="20"/>
        <end position="787"/>
    </location>
</feature>
<feature type="domain" description="CPAF-like PDZ" evidence="4">
    <location>
        <begin position="169"/>
        <end position="287"/>
    </location>
</feature>
<dbReference type="EMBL" id="LFIV01000287">
    <property type="protein sequence ID" value="KZL64416.1"/>
    <property type="molecule type" value="Genomic_DNA"/>
</dbReference>
<evidence type="ECO:0000259" key="3">
    <source>
        <dbReference type="Pfam" id="PF03572"/>
    </source>
</evidence>
<evidence type="ECO:0000256" key="1">
    <source>
        <dbReference type="SAM" id="MobiDB-lite"/>
    </source>
</evidence>